<name>A0A378RJU0_MYROD</name>
<dbReference type="AlphaFoldDB" id="A0A378RJU0"/>
<dbReference type="InterPro" id="IPR025415">
    <property type="entry name" value="DUF4141"/>
</dbReference>
<proteinExistence type="predicted"/>
<accession>A0A378RJU0</accession>
<protein>
    <submittedName>
        <fullName evidence="2">P-type DNA transfer protein VirB5</fullName>
    </submittedName>
</protein>
<dbReference type="RefSeq" id="WP_115090224.1">
    <property type="nucleotide sequence ID" value="NZ_CP068107.1"/>
</dbReference>
<keyword evidence="3" id="KW-1185">Reference proteome</keyword>
<dbReference type="Pfam" id="PF13605">
    <property type="entry name" value="DUF4141"/>
    <property type="match status" value="1"/>
</dbReference>
<evidence type="ECO:0000256" key="1">
    <source>
        <dbReference type="SAM" id="SignalP"/>
    </source>
</evidence>
<dbReference type="EMBL" id="UGQL01000001">
    <property type="protein sequence ID" value="STZ27254.1"/>
    <property type="molecule type" value="Genomic_DNA"/>
</dbReference>
<evidence type="ECO:0000313" key="3">
    <source>
        <dbReference type="Proteomes" id="UP000255024"/>
    </source>
</evidence>
<evidence type="ECO:0000313" key="2">
    <source>
        <dbReference type="EMBL" id="STZ27254.1"/>
    </source>
</evidence>
<feature type="chain" id="PRO_5016589917" evidence="1">
    <location>
        <begin position="23"/>
        <end position="210"/>
    </location>
</feature>
<keyword evidence="1" id="KW-0732">Signal</keyword>
<dbReference type="Proteomes" id="UP000255024">
    <property type="component" value="Unassembled WGS sequence"/>
</dbReference>
<gene>
    <name evidence="2" type="ORF">NCTC11179_00787</name>
</gene>
<feature type="signal peptide" evidence="1">
    <location>
        <begin position="1"/>
        <end position="22"/>
    </location>
</feature>
<organism evidence="2 3">
    <name type="scientific">Myroides odoratus</name>
    <name type="common">Flavobacterium odoratum</name>
    <dbReference type="NCBI Taxonomy" id="256"/>
    <lineage>
        <taxon>Bacteria</taxon>
        <taxon>Pseudomonadati</taxon>
        <taxon>Bacteroidota</taxon>
        <taxon>Flavobacteriia</taxon>
        <taxon>Flavobacteriales</taxon>
        <taxon>Flavobacteriaceae</taxon>
        <taxon>Myroides</taxon>
    </lineage>
</organism>
<sequence length="210" mass="23816">MKKIMYLVCTAIMLAVAPSAKAQFVVTDPANLASGILNSANEIVQTSSTVSNVVKNFKEVEKVYKQGKEYYDKLQAINNLVKDARKVQQIVLLVGDVSEMYVTNFGKMMNDPNFTPQELTAIGNGYSALLNESTELLKELKQIVTSSSLSLNDKERMDIIDRVYKEVKEYHSLVRYYTNKNISVSYLRAKKKDDAKRVLDLYGTSNQKYW</sequence>
<reference evidence="2 3" key="1">
    <citation type="submission" date="2018-06" db="EMBL/GenBank/DDBJ databases">
        <authorList>
            <consortium name="Pathogen Informatics"/>
            <person name="Doyle S."/>
        </authorList>
    </citation>
    <scope>NUCLEOTIDE SEQUENCE [LARGE SCALE GENOMIC DNA]</scope>
    <source>
        <strain evidence="2 3">NCTC11179</strain>
    </source>
</reference>